<accession>A0A9P9Y387</accession>
<evidence type="ECO:0000256" key="5">
    <source>
        <dbReference type="ARBA" id="ARBA00022692"/>
    </source>
</evidence>
<proteinExistence type="inferred from homology"/>
<evidence type="ECO:0000256" key="10">
    <source>
        <dbReference type="PIRNR" id="PIRNR002450"/>
    </source>
</evidence>
<dbReference type="GeneID" id="75828878"/>
<reference evidence="12" key="2">
    <citation type="submission" date="2022-07" db="EMBL/GenBank/DDBJ databases">
        <authorList>
            <person name="Goncalves M.F.M."/>
            <person name="Hilario S."/>
            <person name="Van De Peer Y."/>
            <person name="Esteves A.C."/>
            <person name="Alves A."/>
        </authorList>
    </citation>
    <scope>NUCLEOTIDE SEQUENCE</scope>
    <source>
        <strain evidence="12">MUM 19.33</strain>
    </source>
</reference>
<name>A0A9P9Y387_9HYPO</name>
<feature type="compositionally biased region" description="Basic and acidic residues" evidence="11">
    <location>
        <begin position="277"/>
        <end position="291"/>
    </location>
</feature>
<dbReference type="PIRSF" id="PIRSF002450">
    <property type="entry name" value="K+_transpter_TRK"/>
    <property type="match status" value="1"/>
</dbReference>
<feature type="compositionally biased region" description="Basic and acidic residues" evidence="11">
    <location>
        <begin position="331"/>
        <end position="343"/>
    </location>
</feature>
<evidence type="ECO:0000256" key="2">
    <source>
        <dbReference type="ARBA" id="ARBA00009137"/>
    </source>
</evidence>
<dbReference type="GO" id="GO:1990573">
    <property type="term" value="P:potassium ion import across plasma membrane"/>
    <property type="evidence" value="ECO:0007669"/>
    <property type="project" value="TreeGrafter"/>
</dbReference>
<keyword evidence="5 10" id="KW-0812">Transmembrane</keyword>
<feature type="region of interest" description="Disordered" evidence="11">
    <location>
        <begin position="129"/>
        <end position="206"/>
    </location>
</feature>
<feature type="compositionally biased region" description="Polar residues" evidence="11">
    <location>
        <begin position="866"/>
        <end position="888"/>
    </location>
</feature>
<evidence type="ECO:0000256" key="6">
    <source>
        <dbReference type="ARBA" id="ARBA00022958"/>
    </source>
</evidence>
<dbReference type="AlphaFoldDB" id="A0A9P9Y387"/>
<feature type="compositionally biased region" description="Polar residues" evidence="11">
    <location>
        <begin position="187"/>
        <end position="196"/>
    </location>
</feature>
<evidence type="ECO:0000256" key="1">
    <source>
        <dbReference type="ARBA" id="ARBA00004141"/>
    </source>
</evidence>
<feature type="transmembrane region" description="Helical" evidence="10">
    <location>
        <begin position="578"/>
        <end position="598"/>
    </location>
</feature>
<gene>
    <name evidence="12" type="ORF">J7T54_002366</name>
</gene>
<dbReference type="NCBIfam" id="TIGR00934">
    <property type="entry name" value="2a38euk"/>
    <property type="match status" value="1"/>
</dbReference>
<dbReference type="OrthoDB" id="9999863at2759"/>
<dbReference type="InterPro" id="IPR051143">
    <property type="entry name" value="TrkH_K-transport"/>
</dbReference>
<feature type="transmembrane region" description="Helical" evidence="10">
    <location>
        <begin position="708"/>
        <end position="724"/>
    </location>
</feature>
<keyword evidence="8 10" id="KW-0406">Ion transport</keyword>
<evidence type="ECO:0000256" key="7">
    <source>
        <dbReference type="ARBA" id="ARBA00022989"/>
    </source>
</evidence>
<evidence type="ECO:0000256" key="8">
    <source>
        <dbReference type="ARBA" id="ARBA00023065"/>
    </source>
</evidence>
<feature type="compositionally biased region" description="Polar residues" evidence="11">
    <location>
        <begin position="807"/>
        <end position="825"/>
    </location>
</feature>
<comment type="caution">
    <text evidence="12">The sequence shown here is derived from an EMBL/GenBank/DDBJ whole genome shotgun (WGS) entry which is preliminary data.</text>
</comment>
<dbReference type="InterPro" id="IPR004773">
    <property type="entry name" value="K/Na_transp_Trk1/HKT1"/>
</dbReference>
<evidence type="ECO:0000313" key="12">
    <source>
        <dbReference type="EMBL" id="KAI6782129.1"/>
    </source>
</evidence>
<dbReference type="RefSeq" id="XP_051362985.1">
    <property type="nucleotide sequence ID" value="XM_051505538.1"/>
</dbReference>
<organism evidence="12 13">
    <name type="scientific">Emericellopsis cladophorae</name>
    <dbReference type="NCBI Taxonomy" id="2686198"/>
    <lineage>
        <taxon>Eukaryota</taxon>
        <taxon>Fungi</taxon>
        <taxon>Dikarya</taxon>
        <taxon>Ascomycota</taxon>
        <taxon>Pezizomycotina</taxon>
        <taxon>Sordariomycetes</taxon>
        <taxon>Hypocreomycetidae</taxon>
        <taxon>Hypocreales</taxon>
        <taxon>Bionectriaceae</taxon>
        <taxon>Emericellopsis</taxon>
    </lineage>
</organism>
<sequence>MKAMASLTRMWQGAVARLIQRKPHFDFITAHYIVIICGVILGSILMYASRGGDIVYIDALMFASGANTQAGLNPVDLNKLNTFQQIVMYIIPMLTNPITLHGSVVVLRLYWFEKRFRTVVKDAMKRRTTITKSRSKARGDDAPDLEEGVNGRDITVVPREGDRAPRVTNDGVLLEDDPHLPKAVASSDGSDSTNVSDGHGQHVEGLPAPAVATEPETTNEGTGLQQAVTFADTVKRSDGVEDDPINYLRAHPFDNAEHIAILERQRAQDNEVLRIPGPRDAERGICPRRLDDGEDNEESNPLSNVRTRDSRMRSSTLNSRHIPRNPTITIEEPHHPKLERAEENAAAATGTMDALRMRKPRALNSTGQHKTHEDTDERRGRSATRAVRTRTLDTIRSALTRDKMDDMPYLSYTPTMGRNSNFVGLTLEQREELGGIEYRSLRTLMFILLIYFWGFQVLAVTFLLPYILHKPKYGDVVSDAGVSRTWWGFFTASGAFMDLGFALTPDSMASFATSDYVLMIMWFFIIIGNTGFPVMLRFLIWASAQIVPKGSGLWEELRFLLDHPRRCFTLLFPSAANWWLFWILVILNVVDLVFFIILDLNSAVVEALPVHTRVVNGLFQAASTRTAGYASLSLSALHPAMPVLYMLMMYIGVFPIAISIRKTNVYEEKSLGVYHDKKNDDETGAPNEEQNTVSYVSTHLRRQLSFDLWYVFLGFFLLAITEGGKLKRNDFSMFDILFELVSAYGTVGLSMGARGVNTSLCSQFSTLGKLIIIAMEIRGRHRGLPYGLDRAVILPSESRFKDAADSEVQSTTEFPRTNTGASQPGSAHGRGRSISRDRNSRIITKMLHPGPVVPPNVVHSQHRRTTSSGSEALSHAFTNVSRRPQSFHTAVDEDTDEERDNLAPLRSTESNRVAPPRRADTLPANMPSNSAW</sequence>
<feature type="transmembrane region" description="Helical" evidence="10">
    <location>
        <begin position="27"/>
        <end position="48"/>
    </location>
</feature>
<feature type="transmembrane region" description="Helical" evidence="10">
    <location>
        <begin position="444"/>
        <end position="466"/>
    </location>
</feature>
<dbReference type="GO" id="GO:0030007">
    <property type="term" value="P:intracellular potassium ion homeostasis"/>
    <property type="evidence" value="ECO:0007669"/>
    <property type="project" value="UniProtKB-UniRule"/>
</dbReference>
<dbReference type="EMBL" id="JAGIXG020000015">
    <property type="protein sequence ID" value="KAI6782129.1"/>
    <property type="molecule type" value="Genomic_DNA"/>
</dbReference>
<evidence type="ECO:0000256" key="9">
    <source>
        <dbReference type="ARBA" id="ARBA00023136"/>
    </source>
</evidence>
<evidence type="ECO:0000256" key="4">
    <source>
        <dbReference type="ARBA" id="ARBA00022538"/>
    </source>
</evidence>
<keyword evidence="3 10" id="KW-0813">Transport</keyword>
<feature type="compositionally biased region" description="Basic and acidic residues" evidence="11">
    <location>
        <begin position="370"/>
        <end position="380"/>
    </location>
</feature>
<evidence type="ECO:0000256" key="3">
    <source>
        <dbReference type="ARBA" id="ARBA00022448"/>
    </source>
</evidence>
<comment type="similarity">
    <text evidence="2 10">Belongs to the TrkH potassium transport family.</text>
</comment>
<evidence type="ECO:0000256" key="11">
    <source>
        <dbReference type="SAM" id="MobiDB-lite"/>
    </source>
</evidence>
<dbReference type="Proteomes" id="UP001055219">
    <property type="component" value="Unassembled WGS sequence"/>
</dbReference>
<protein>
    <recommendedName>
        <fullName evidence="10">Potassium transport protein</fullName>
    </recommendedName>
</protein>
<dbReference type="Pfam" id="PF02386">
    <property type="entry name" value="TrkH"/>
    <property type="match status" value="1"/>
</dbReference>
<reference evidence="12" key="1">
    <citation type="journal article" date="2021" name="J Fungi (Basel)">
        <title>Genomic and Metabolomic Analyses of the Marine Fungus Emericellopsis cladophorae: Insights into Saltwater Adaptability Mechanisms and Its Biosynthetic Potential.</title>
        <authorList>
            <person name="Goncalves M.F.M."/>
            <person name="Hilario S."/>
            <person name="Van de Peer Y."/>
            <person name="Esteves A.C."/>
            <person name="Alves A."/>
        </authorList>
    </citation>
    <scope>NUCLEOTIDE SEQUENCE</scope>
    <source>
        <strain evidence="12">MUM 19.33</strain>
    </source>
</reference>
<feature type="transmembrane region" description="Helical" evidence="10">
    <location>
        <begin position="86"/>
        <end position="111"/>
    </location>
</feature>
<feature type="region of interest" description="Disordered" evidence="11">
    <location>
        <begin position="803"/>
        <end position="932"/>
    </location>
</feature>
<comment type="subcellular location">
    <subcellularLocation>
        <location evidence="1">Membrane</location>
        <topology evidence="1">Multi-pass membrane protein</topology>
    </subcellularLocation>
</comment>
<feature type="transmembrane region" description="Helical" evidence="10">
    <location>
        <begin position="516"/>
        <end position="540"/>
    </location>
</feature>
<dbReference type="GO" id="GO:0140107">
    <property type="term" value="F:high-affinity potassium ion transmembrane transporter activity"/>
    <property type="evidence" value="ECO:0007669"/>
    <property type="project" value="TreeGrafter"/>
</dbReference>
<keyword evidence="13" id="KW-1185">Reference proteome</keyword>
<feature type="region of interest" description="Disordered" evidence="11">
    <location>
        <begin position="277"/>
        <end position="387"/>
    </location>
</feature>
<dbReference type="GO" id="GO:0005886">
    <property type="term" value="C:plasma membrane"/>
    <property type="evidence" value="ECO:0007669"/>
    <property type="project" value="InterPro"/>
</dbReference>
<keyword evidence="7 10" id="KW-1133">Transmembrane helix</keyword>
<evidence type="ECO:0000313" key="13">
    <source>
        <dbReference type="Proteomes" id="UP001055219"/>
    </source>
</evidence>
<keyword evidence="4 10" id="KW-0633">Potassium transport</keyword>
<keyword evidence="6 10" id="KW-0630">Potassium</keyword>
<feature type="transmembrane region" description="Helical" evidence="10">
    <location>
        <begin position="643"/>
        <end position="660"/>
    </location>
</feature>
<dbReference type="PANTHER" id="PTHR31064">
    <property type="entry name" value="POTASSIUM TRANSPORT PROTEIN DDB_G0292412-RELATED"/>
    <property type="match status" value="1"/>
</dbReference>
<dbReference type="PANTHER" id="PTHR31064:SF30">
    <property type="entry name" value="HIGH-AFFINITY POTASSIUM TRANSPORT PROTEIN-RELATED"/>
    <property type="match status" value="1"/>
</dbReference>
<dbReference type="InterPro" id="IPR015958">
    <property type="entry name" value="Trk1_fungi"/>
</dbReference>
<dbReference type="InterPro" id="IPR003445">
    <property type="entry name" value="Cat_transpt"/>
</dbReference>
<keyword evidence="9 10" id="KW-0472">Membrane</keyword>